<comment type="caution">
    <text evidence="1">The sequence shown here is derived from an EMBL/GenBank/DDBJ whole genome shotgun (WGS) entry which is preliminary data.</text>
</comment>
<evidence type="ECO:0000313" key="1">
    <source>
        <dbReference type="EMBL" id="PXF60017.1"/>
    </source>
</evidence>
<proteinExistence type="predicted"/>
<name>A0AC61L220_9EURY</name>
<accession>A0AC61L220</accession>
<gene>
    <name evidence="1" type="ORF">C4B59_10350</name>
</gene>
<dbReference type="EMBL" id="PQXF01000020">
    <property type="protein sequence ID" value="PXF60017.1"/>
    <property type="molecule type" value="Genomic_DNA"/>
</dbReference>
<protein>
    <submittedName>
        <fullName evidence="1">Uncharacterized protein</fullName>
    </submittedName>
</protein>
<evidence type="ECO:0000313" key="2">
    <source>
        <dbReference type="Proteomes" id="UP000248329"/>
    </source>
</evidence>
<reference evidence="1" key="1">
    <citation type="submission" date="2018-01" db="EMBL/GenBank/DDBJ databases">
        <authorList>
            <person name="Krukenberg V."/>
        </authorList>
    </citation>
    <scope>NUCLEOTIDE SEQUENCE</scope>
    <source>
        <strain evidence="1">E20ANME2</strain>
    </source>
</reference>
<dbReference type="Proteomes" id="UP000248329">
    <property type="component" value="Unassembled WGS sequence"/>
</dbReference>
<sequence>MMDKEIAKRSLYFFFLILVVAVILTVNTAKIWETNSSIFNENSSEGILNAERWQITCERDFKESTIYR</sequence>
<organism evidence="1 2">
    <name type="scientific">Candidatus Methanogaster sp</name>
    <dbReference type="NCBI Taxonomy" id="3386292"/>
    <lineage>
        <taxon>Archaea</taxon>
        <taxon>Methanobacteriati</taxon>
        <taxon>Methanobacteriota</taxon>
        <taxon>Stenosarchaea group</taxon>
        <taxon>Methanomicrobia</taxon>
        <taxon>Methanosarcinales</taxon>
        <taxon>ANME-2 cluster</taxon>
        <taxon>Candidatus Methanogasteraceae</taxon>
        <taxon>Candidatus Methanogaster</taxon>
    </lineage>
</organism>